<dbReference type="GO" id="GO:0016787">
    <property type="term" value="F:hydrolase activity"/>
    <property type="evidence" value="ECO:0007669"/>
    <property type="project" value="UniProtKB-KW"/>
</dbReference>
<dbReference type="Pfam" id="PF00144">
    <property type="entry name" value="Beta-lactamase"/>
    <property type="match status" value="1"/>
</dbReference>
<dbReference type="SUPFAM" id="SSF56601">
    <property type="entry name" value="beta-lactamase/transpeptidase-like"/>
    <property type="match status" value="1"/>
</dbReference>
<dbReference type="Proteomes" id="UP000471026">
    <property type="component" value="Unassembled WGS sequence"/>
</dbReference>
<dbReference type="PANTHER" id="PTHR43319:SF3">
    <property type="entry name" value="BETA-LACTAMASE-RELATED DOMAIN-CONTAINING PROTEIN"/>
    <property type="match status" value="1"/>
</dbReference>
<evidence type="ECO:0000313" key="3">
    <source>
        <dbReference type="Proteomes" id="UP000471026"/>
    </source>
</evidence>
<dbReference type="PANTHER" id="PTHR43319">
    <property type="entry name" value="BETA-LACTAMASE-RELATED"/>
    <property type="match status" value="1"/>
</dbReference>
<comment type="caution">
    <text evidence="2">The sequence shown here is derived from an EMBL/GenBank/DDBJ whole genome shotgun (WGS) entry which is preliminary data.</text>
</comment>
<dbReference type="InterPro" id="IPR012338">
    <property type="entry name" value="Beta-lactam/transpept-like"/>
</dbReference>
<protein>
    <submittedName>
        <fullName evidence="2">Serine hydrolase</fullName>
    </submittedName>
</protein>
<accession>A0A6N9R006</accession>
<name>A0A6N9R006_9MICC</name>
<dbReference type="RefSeq" id="WP_162229417.1">
    <property type="nucleotide sequence ID" value="NZ_WMHZ01000008.1"/>
</dbReference>
<keyword evidence="2" id="KW-0378">Hydrolase</keyword>
<evidence type="ECO:0000259" key="1">
    <source>
        <dbReference type="Pfam" id="PF00144"/>
    </source>
</evidence>
<dbReference type="EMBL" id="WMHZ01000008">
    <property type="protein sequence ID" value="NDO78028.1"/>
    <property type="molecule type" value="Genomic_DNA"/>
</dbReference>
<feature type="domain" description="Beta-lactamase-related" evidence="1">
    <location>
        <begin position="26"/>
        <end position="381"/>
    </location>
</feature>
<dbReference type="InterPro" id="IPR052907">
    <property type="entry name" value="Beta-lactamase/esterase"/>
</dbReference>
<reference evidence="2 3" key="1">
    <citation type="submission" date="2019-11" db="EMBL/GenBank/DDBJ databases">
        <title>Draft genome sequence of Kocuria indica DP-K7, a methyl red degrading Actinobacterium.</title>
        <authorList>
            <person name="Kumaran S."/>
            <person name="Tischler D."/>
            <person name="Ngo A.C.R."/>
            <person name="Schultes F."/>
        </authorList>
    </citation>
    <scope>NUCLEOTIDE SEQUENCE [LARGE SCALE GENOMIC DNA]</scope>
    <source>
        <strain evidence="2 3">DP-K7</strain>
    </source>
</reference>
<evidence type="ECO:0000313" key="2">
    <source>
        <dbReference type="EMBL" id="NDO78028.1"/>
    </source>
</evidence>
<proteinExistence type="predicted"/>
<dbReference type="Gene3D" id="3.40.710.10">
    <property type="entry name" value="DD-peptidase/beta-lactamase superfamily"/>
    <property type="match status" value="1"/>
</dbReference>
<organism evidence="2 3">
    <name type="scientific">Kocuria marina subsp. indica</name>
    <dbReference type="NCBI Taxonomy" id="1049583"/>
    <lineage>
        <taxon>Bacteria</taxon>
        <taxon>Bacillati</taxon>
        <taxon>Actinomycetota</taxon>
        <taxon>Actinomycetes</taxon>
        <taxon>Micrococcales</taxon>
        <taxon>Micrococcaceae</taxon>
        <taxon>Kocuria</taxon>
    </lineage>
</organism>
<dbReference type="AlphaFoldDB" id="A0A6N9R006"/>
<dbReference type="InterPro" id="IPR001466">
    <property type="entry name" value="Beta-lactam-related"/>
</dbReference>
<gene>
    <name evidence="2" type="ORF">GKZ75_07245</name>
</gene>
<sequence length="388" mass="42013">MTDRSRAELTTAHTNLRGPAVSRVRETFEEHLSRAHGGMSFCVYRDGRPLIRLHGGSFDRRSSPGDAVERPWDERTLAVMFSGTKGVSATLVAMAVDRGLLDVNEPVARYWPEFAAGGKEHVSVAQVLDHTVGLVYTDPEPPAGMLDSSAHAAVLAQQKPLWEPGSKVAYHAVTFGHMVEELLVRVTGHRAGRLLRDHVARPHGLELYLGLPAEFEDRVAPVFRAPGYAISTFLEDPQRRAVVERMYGNALLGEELPANSREFHASGLVSGGGIAGADAIARFYSLVASGELVSPATLGTFTRTWSHGRDAVNDRPVAFGLGYEVQDPLGTYGPVERAYGHSGAGGCLHGVWPDARIGFSFHTNEMLSENVDRRAKDLLAALAECDLG</sequence>